<keyword evidence="2" id="KW-1185">Reference proteome</keyword>
<dbReference type="RefSeq" id="WP_136952509.1">
    <property type="nucleotide sequence ID" value="NZ_CP039712.1"/>
</dbReference>
<gene>
    <name evidence="1" type="ORF">FA707_01170</name>
</gene>
<evidence type="ECO:0000313" key="1">
    <source>
        <dbReference type="EMBL" id="QCI85663.1"/>
    </source>
</evidence>
<accession>A0A4D7CRM3</accession>
<dbReference type="KEGG" id="vao:FA707_01170"/>
<organism evidence="1 2">
    <name type="scientific">Vagococcus zengguangii</name>
    <dbReference type="NCBI Taxonomy" id="2571750"/>
    <lineage>
        <taxon>Bacteria</taxon>
        <taxon>Bacillati</taxon>
        <taxon>Bacillota</taxon>
        <taxon>Bacilli</taxon>
        <taxon>Lactobacillales</taxon>
        <taxon>Enterococcaceae</taxon>
        <taxon>Vagococcus</taxon>
    </lineage>
</organism>
<evidence type="ECO:0000313" key="2">
    <source>
        <dbReference type="Proteomes" id="UP000298615"/>
    </source>
</evidence>
<protein>
    <submittedName>
        <fullName evidence="1">Uncharacterized protein</fullName>
    </submittedName>
</protein>
<dbReference type="Proteomes" id="UP000298615">
    <property type="component" value="Chromosome"/>
</dbReference>
<proteinExistence type="predicted"/>
<sequence length="156" mass="17832">MKKIIVEQIGNIILIGLFGAALSQTLLLSVNPPTGMLFQIKTGWLTSLFILWLIIWGAVRMILARKWRIEGYQFNKGEYSVQDEREELISNYAIKKSYDAFKITLIVALCAYFFCQTVSLFSENMQLILPIILIVTSCLIAIITHLVAWLIADRKF</sequence>
<dbReference type="EMBL" id="CP039712">
    <property type="protein sequence ID" value="QCI85663.1"/>
    <property type="molecule type" value="Genomic_DNA"/>
</dbReference>
<dbReference type="AlphaFoldDB" id="A0A4D7CRM3"/>
<dbReference type="OrthoDB" id="3177423at2"/>
<reference evidence="1 2" key="1">
    <citation type="submission" date="2019-04" db="EMBL/GenBank/DDBJ databases">
        <title>Vagococcus sp. nov., isolated from faeces of yaks (Bos grunniens).</title>
        <authorList>
            <person name="Ge Y."/>
        </authorList>
    </citation>
    <scope>NUCLEOTIDE SEQUENCE [LARGE SCALE GENOMIC DNA]</scope>
    <source>
        <strain evidence="1 2">MN-17</strain>
    </source>
</reference>
<name>A0A4D7CRM3_9ENTE</name>